<evidence type="ECO:0008006" key="12">
    <source>
        <dbReference type="Google" id="ProtNLM"/>
    </source>
</evidence>
<dbReference type="SUPFAM" id="SSF51126">
    <property type="entry name" value="Pectin lyase-like"/>
    <property type="match status" value="2"/>
</dbReference>
<comment type="caution">
    <text evidence="10">The sequence shown here is derived from an EMBL/GenBank/DDBJ whole genome shotgun (WGS) entry which is preliminary data.</text>
</comment>
<dbReference type="Pfam" id="PF00295">
    <property type="entry name" value="Glyco_hydro_28"/>
    <property type="match status" value="2"/>
</dbReference>
<keyword evidence="3" id="KW-0134">Cell wall</keyword>
<keyword evidence="7" id="KW-0961">Cell wall biogenesis/degradation</keyword>
<dbReference type="SMART" id="SM00710">
    <property type="entry name" value="PbH1"/>
    <property type="match status" value="6"/>
</dbReference>
<organism evidence="10 11">
    <name type="scientific">Populus deltoides</name>
    <name type="common">Eastern poplar</name>
    <name type="synonym">Eastern cottonwood</name>
    <dbReference type="NCBI Taxonomy" id="3696"/>
    <lineage>
        <taxon>Eukaryota</taxon>
        <taxon>Viridiplantae</taxon>
        <taxon>Streptophyta</taxon>
        <taxon>Embryophyta</taxon>
        <taxon>Tracheophyta</taxon>
        <taxon>Spermatophyta</taxon>
        <taxon>Magnoliopsida</taxon>
        <taxon>eudicotyledons</taxon>
        <taxon>Gunneridae</taxon>
        <taxon>Pentapetalae</taxon>
        <taxon>rosids</taxon>
        <taxon>fabids</taxon>
        <taxon>Malpighiales</taxon>
        <taxon>Salicaceae</taxon>
        <taxon>Saliceae</taxon>
        <taxon>Populus</taxon>
    </lineage>
</organism>
<comment type="subcellular location">
    <subcellularLocation>
        <location evidence="1">Secreted</location>
        <location evidence="1">Cell wall</location>
    </subcellularLocation>
</comment>
<evidence type="ECO:0000256" key="9">
    <source>
        <dbReference type="RuleBase" id="RU361169"/>
    </source>
</evidence>
<gene>
    <name evidence="10" type="ORF">H0E87_028768</name>
</gene>
<dbReference type="AlphaFoldDB" id="A0A8T2WT23"/>
<keyword evidence="11" id="KW-1185">Reference proteome</keyword>
<evidence type="ECO:0000256" key="8">
    <source>
        <dbReference type="PROSITE-ProRule" id="PRU10052"/>
    </source>
</evidence>
<dbReference type="GO" id="GO:0005975">
    <property type="term" value="P:carbohydrate metabolic process"/>
    <property type="evidence" value="ECO:0007669"/>
    <property type="project" value="InterPro"/>
</dbReference>
<evidence type="ECO:0000256" key="3">
    <source>
        <dbReference type="ARBA" id="ARBA00022512"/>
    </source>
</evidence>
<dbReference type="PANTHER" id="PTHR31375">
    <property type="match status" value="1"/>
</dbReference>
<evidence type="ECO:0000256" key="1">
    <source>
        <dbReference type="ARBA" id="ARBA00004191"/>
    </source>
</evidence>
<keyword evidence="6 9" id="KW-0326">Glycosidase</keyword>
<name>A0A8T2WT23_POPDE</name>
<dbReference type="FunFam" id="2.160.20.10:FF:000004">
    <property type="entry name" value="Pectin lyase-like superfamily protein"/>
    <property type="match status" value="1"/>
</dbReference>
<dbReference type="GO" id="GO:0071555">
    <property type="term" value="P:cell wall organization"/>
    <property type="evidence" value="ECO:0007669"/>
    <property type="project" value="UniProtKB-KW"/>
</dbReference>
<proteinExistence type="inferred from homology"/>
<evidence type="ECO:0000256" key="6">
    <source>
        <dbReference type="ARBA" id="ARBA00023295"/>
    </source>
</evidence>
<keyword evidence="4" id="KW-0964">Secreted</keyword>
<feature type="active site" evidence="8">
    <location>
        <position position="318"/>
    </location>
</feature>
<dbReference type="InterPro" id="IPR012334">
    <property type="entry name" value="Pectin_lyas_fold"/>
</dbReference>
<evidence type="ECO:0000256" key="4">
    <source>
        <dbReference type="ARBA" id="ARBA00022525"/>
    </source>
</evidence>
<dbReference type="EMBL" id="JACEGQ020000017">
    <property type="protein sequence ID" value="KAH8484429.1"/>
    <property type="molecule type" value="Genomic_DNA"/>
</dbReference>
<dbReference type="InterPro" id="IPR011050">
    <property type="entry name" value="Pectin_lyase_fold/virulence"/>
</dbReference>
<evidence type="ECO:0000313" key="11">
    <source>
        <dbReference type="Proteomes" id="UP000807159"/>
    </source>
</evidence>
<keyword evidence="5 9" id="KW-0378">Hydrolase</keyword>
<dbReference type="Proteomes" id="UP000807159">
    <property type="component" value="Chromosome 17"/>
</dbReference>
<evidence type="ECO:0000256" key="7">
    <source>
        <dbReference type="ARBA" id="ARBA00023316"/>
    </source>
</evidence>
<reference evidence="10" key="1">
    <citation type="journal article" date="2021" name="J. Hered.">
        <title>Genome Assembly of Salicaceae Populus deltoides (Eastern Cottonwood) I-69 Based on Nanopore Sequencing and Hi-C Technologies.</title>
        <authorList>
            <person name="Bai S."/>
            <person name="Wu H."/>
            <person name="Zhang J."/>
            <person name="Pan Z."/>
            <person name="Zhao W."/>
            <person name="Li Z."/>
            <person name="Tong C."/>
        </authorList>
    </citation>
    <scope>NUCLEOTIDE SEQUENCE</scope>
    <source>
        <tissue evidence="10">Leaf</tissue>
    </source>
</reference>
<evidence type="ECO:0000256" key="5">
    <source>
        <dbReference type="ARBA" id="ARBA00022801"/>
    </source>
</evidence>
<sequence>MVKNVTLAGSQNGLRIKSWGRPSNGFAKDILSQHIAMNNVQNPIVIDQNYCHENKDCPGQVTSVLNDLRITVIPLEDVKLTYRNGPADDIVIHFTGSSYQASNVVYNVVKLGAKPDGKIDSTEAFKKAWTLACSSTWPAMVYVPKGSFLIKPVVFGGPCKNKILFSIDGTIVAPSNYWVFGNSGFWILFYKVTGVTVYGGTIDAKGGSFWACRNAGKNCPPGARSMSFVASSNIMVTRLTSINSQMFHISIHQCHNITLENMKISAPSWSPNTDGIHMQSSTGISITNSMIKTGDDCISIGPGSKNLRIHRIVCGPGHGISIGSLALHQNEDGVENVKVTSVVFMGTQNGVRIKSWGRPSTGYARNIVFENIIMKYVYNPIIIDQNYCPSAKGCPKHSSGVKISGVTYKNIKGTSATQLAMNFVCSSSNPCKGLILEDINLTYYKKSGAATSFCKNANGSKKGVVIPPSCL</sequence>
<dbReference type="PROSITE" id="PS00502">
    <property type="entry name" value="POLYGALACTURONASE"/>
    <property type="match status" value="1"/>
</dbReference>
<dbReference type="GO" id="GO:0004650">
    <property type="term" value="F:polygalacturonase activity"/>
    <property type="evidence" value="ECO:0007669"/>
    <property type="project" value="InterPro"/>
</dbReference>
<dbReference type="InterPro" id="IPR000743">
    <property type="entry name" value="Glyco_hydro_28"/>
</dbReference>
<dbReference type="InterPro" id="IPR006626">
    <property type="entry name" value="PbH1"/>
</dbReference>
<evidence type="ECO:0000256" key="2">
    <source>
        <dbReference type="ARBA" id="ARBA00008834"/>
    </source>
</evidence>
<comment type="similarity">
    <text evidence="2 9">Belongs to the glycosyl hydrolase 28 family.</text>
</comment>
<evidence type="ECO:0000313" key="10">
    <source>
        <dbReference type="EMBL" id="KAH8484429.1"/>
    </source>
</evidence>
<protein>
    <recommendedName>
        <fullName evidence="12">Polygalacturonase</fullName>
    </recommendedName>
</protein>
<dbReference type="Gene3D" id="2.160.20.10">
    <property type="entry name" value="Single-stranded right-handed beta-helix, Pectin lyase-like"/>
    <property type="match status" value="2"/>
</dbReference>
<accession>A0A8T2WT23</accession>